<keyword evidence="3" id="KW-0812">Transmembrane</keyword>
<dbReference type="Pfam" id="PF03334">
    <property type="entry name" value="PhaG_MnhG_YufB"/>
    <property type="match status" value="1"/>
</dbReference>
<dbReference type="AlphaFoldDB" id="A0A4R7JCF8"/>
<keyword evidence="3" id="KW-0472">Membrane</keyword>
<proteinExistence type="inferred from homology"/>
<sequence>MLDPVLDVVGALLLLTGAFLTLAAAIGLIRLPDVVTRMHAATKPQTLGLICAMIGVAIYIRDPSITGWVVLAIILQMMTAPIAAHMIGRTAYRTNQVHRDLLDIDELADDLSSAGFTLASAPKKPSSDDENDDPDDDGPDHDDDPDHDQPDDDHDQVGEPGTDRDDAQPAAGAEPTGVDHPRTEEQTDDADAGTTDGHRP</sequence>
<evidence type="ECO:0000313" key="5">
    <source>
        <dbReference type="Proteomes" id="UP000295371"/>
    </source>
</evidence>
<keyword evidence="5" id="KW-1185">Reference proteome</keyword>
<name>A0A4R7JCF8_9ACTN</name>
<reference evidence="4 5" key="1">
    <citation type="submission" date="2019-03" db="EMBL/GenBank/DDBJ databases">
        <title>Genomic Encyclopedia of Archaeal and Bacterial Type Strains, Phase II (KMG-II): from individual species to whole genera.</title>
        <authorList>
            <person name="Goeker M."/>
        </authorList>
    </citation>
    <scope>NUCLEOTIDE SEQUENCE [LARGE SCALE GENOMIC DNA]</scope>
    <source>
        <strain evidence="4 5">DSM 24323</strain>
    </source>
</reference>
<dbReference type="PANTHER" id="PTHR34703">
    <property type="entry name" value="ANTIPORTER SUBUNIT MNHG2-RELATED"/>
    <property type="match status" value="1"/>
</dbReference>
<dbReference type="EMBL" id="SOAW01000001">
    <property type="protein sequence ID" value="TDT34139.1"/>
    <property type="molecule type" value="Genomic_DNA"/>
</dbReference>
<dbReference type="PANTHER" id="PTHR34703:SF1">
    <property type="entry name" value="ANTIPORTER SUBUNIT MNHG2-RELATED"/>
    <property type="match status" value="1"/>
</dbReference>
<keyword evidence="3" id="KW-1133">Transmembrane helix</keyword>
<comment type="caution">
    <text evidence="4">The sequence shown here is derived from an EMBL/GenBank/DDBJ whole genome shotgun (WGS) entry which is preliminary data.</text>
</comment>
<dbReference type="GO" id="GO:0015385">
    <property type="term" value="F:sodium:proton antiporter activity"/>
    <property type="evidence" value="ECO:0007669"/>
    <property type="project" value="TreeGrafter"/>
</dbReference>
<dbReference type="OrthoDB" id="3214257at2"/>
<evidence type="ECO:0000256" key="2">
    <source>
        <dbReference type="SAM" id="MobiDB-lite"/>
    </source>
</evidence>
<organism evidence="4 5">
    <name type="scientific">Naumannella halotolerans</name>
    <dbReference type="NCBI Taxonomy" id="993414"/>
    <lineage>
        <taxon>Bacteria</taxon>
        <taxon>Bacillati</taxon>
        <taxon>Actinomycetota</taxon>
        <taxon>Actinomycetes</taxon>
        <taxon>Propionibacteriales</taxon>
        <taxon>Propionibacteriaceae</taxon>
        <taxon>Naumannella</taxon>
    </lineage>
</organism>
<accession>A0A4R7JCF8</accession>
<gene>
    <name evidence="4" type="ORF">CLV29_1793</name>
</gene>
<evidence type="ECO:0000313" key="4">
    <source>
        <dbReference type="EMBL" id="TDT34139.1"/>
    </source>
</evidence>
<dbReference type="NCBIfam" id="NF009314">
    <property type="entry name" value="PRK12674.1-2"/>
    <property type="match status" value="1"/>
</dbReference>
<dbReference type="RefSeq" id="WP_133754556.1">
    <property type="nucleotide sequence ID" value="NZ_SOAW01000001.1"/>
</dbReference>
<feature type="compositionally biased region" description="Basic and acidic residues" evidence="2">
    <location>
        <begin position="155"/>
        <end position="167"/>
    </location>
</feature>
<dbReference type="NCBIfam" id="TIGR01300">
    <property type="entry name" value="CPA3_mnhG_phaG"/>
    <property type="match status" value="1"/>
</dbReference>
<feature type="transmembrane region" description="Helical" evidence="3">
    <location>
        <begin position="66"/>
        <end position="87"/>
    </location>
</feature>
<feature type="region of interest" description="Disordered" evidence="2">
    <location>
        <begin position="117"/>
        <end position="200"/>
    </location>
</feature>
<evidence type="ECO:0000256" key="3">
    <source>
        <dbReference type="SAM" id="Phobius"/>
    </source>
</evidence>
<evidence type="ECO:0000256" key="1">
    <source>
        <dbReference type="ARBA" id="ARBA00008404"/>
    </source>
</evidence>
<comment type="similarity">
    <text evidence="1">Belongs to the CPA3 antiporters (TC 2.A.63) subunit G family.</text>
</comment>
<feature type="transmembrane region" description="Helical" evidence="3">
    <location>
        <begin position="6"/>
        <end position="29"/>
    </location>
</feature>
<feature type="compositionally biased region" description="Acidic residues" evidence="2">
    <location>
        <begin position="128"/>
        <end position="154"/>
    </location>
</feature>
<feature type="transmembrane region" description="Helical" evidence="3">
    <location>
        <begin position="41"/>
        <end position="60"/>
    </location>
</feature>
<dbReference type="Proteomes" id="UP000295371">
    <property type="component" value="Unassembled WGS sequence"/>
</dbReference>
<protein>
    <submittedName>
        <fullName evidence="4">Monovalent cation/proton antiporter MnhG/PhaG subunit</fullName>
    </submittedName>
</protein>
<dbReference type="InterPro" id="IPR005133">
    <property type="entry name" value="PhaG_MnhG_YufB"/>
</dbReference>